<dbReference type="InParanoid" id="A0A1X7U6Q4"/>
<sequence length="122" mass="13802">MSRTIWVRKIDLSPTMVRWSGPVRFLGTTDERILLQHTSSRQETLKAAKSSIKDAQDHQKRQNIESGKEFKRINGAHLKQYVTPPNSPENLSLGIDAQSSFDSPPLSPLPSVDEQLRDDFDS</sequence>
<accession>A0A1X7U6Q4</accession>
<feature type="region of interest" description="Disordered" evidence="1">
    <location>
        <begin position="45"/>
        <end position="122"/>
    </location>
</feature>
<evidence type="ECO:0000256" key="1">
    <source>
        <dbReference type="SAM" id="MobiDB-lite"/>
    </source>
</evidence>
<evidence type="ECO:0000313" key="2">
    <source>
        <dbReference type="EnsemblMetazoa" id="Aqu2.1.23184_001"/>
    </source>
</evidence>
<protein>
    <submittedName>
        <fullName evidence="2">Uncharacterized protein</fullName>
    </submittedName>
</protein>
<proteinExistence type="predicted"/>
<organism evidence="2">
    <name type="scientific">Amphimedon queenslandica</name>
    <name type="common">Sponge</name>
    <dbReference type="NCBI Taxonomy" id="400682"/>
    <lineage>
        <taxon>Eukaryota</taxon>
        <taxon>Metazoa</taxon>
        <taxon>Porifera</taxon>
        <taxon>Demospongiae</taxon>
        <taxon>Heteroscleromorpha</taxon>
        <taxon>Haplosclerida</taxon>
        <taxon>Niphatidae</taxon>
        <taxon>Amphimedon</taxon>
    </lineage>
</organism>
<name>A0A1X7U6Q4_AMPQE</name>
<feature type="compositionally biased region" description="Basic and acidic residues" evidence="1">
    <location>
        <begin position="45"/>
        <end position="72"/>
    </location>
</feature>
<dbReference type="EnsemblMetazoa" id="Aqu2.1.23184_001">
    <property type="protein sequence ID" value="Aqu2.1.23184_001"/>
    <property type="gene ID" value="Aqu2.1.23184"/>
</dbReference>
<dbReference type="AlphaFoldDB" id="A0A1X7U6Q4"/>
<reference evidence="2" key="1">
    <citation type="submission" date="2017-05" db="UniProtKB">
        <authorList>
            <consortium name="EnsemblMetazoa"/>
        </authorList>
    </citation>
    <scope>IDENTIFICATION</scope>
</reference>